<name>A0A8T3A8I7_DENNO</name>
<protein>
    <submittedName>
        <fullName evidence="1">Uncharacterized protein</fullName>
    </submittedName>
</protein>
<sequence length="90" mass="10766">MVRRSDGVRWWSGGGSAKLRRWSRRLRRFKMFQISSIEFCNNFCRSKYYKVNLLLTGAFSITLLDHRYVLIKLSNDLDYGKDRVLCRLLI</sequence>
<evidence type="ECO:0000313" key="1">
    <source>
        <dbReference type="EMBL" id="KAI0492448.1"/>
    </source>
</evidence>
<accession>A0A8T3A8I7</accession>
<keyword evidence="2" id="KW-1185">Reference proteome</keyword>
<reference evidence="1" key="1">
    <citation type="journal article" date="2022" name="Front. Genet.">
        <title>Chromosome-Scale Assembly of the Dendrobium nobile Genome Provides Insights Into the Molecular Mechanism of the Biosynthesis of the Medicinal Active Ingredient of Dendrobium.</title>
        <authorList>
            <person name="Xu Q."/>
            <person name="Niu S.-C."/>
            <person name="Li K.-L."/>
            <person name="Zheng P.-J."/>
            <person name="Zhang X.-J."/>
            <person name="Jia Y."/>
            <person name="Liu Y."/>
            <person name="Niu Y.-X."/>
            <person name="Yu L.-H."/>
            <person name="Chen D.-F."/>
            <person name="Zhang G.-Q."/>
        </authorList>
    </citation>
    <scope>NUCLEOTIDE SEQUENCE</scope>
    <source>
        <tissue evidence="1">Leaf</tissue>
    </source>
</reference>
<dbReference type="Proteomes" id="UP000829196">
    <property type="component" value="Unassembled WGS sequence"/>
</dbReference>
<organism evidence="1 2">
    <name type="scientific">Dendrobium nobile</name>
    <name type="common">Orchid</name>
    <dbReference type="NCBI Taxonomy" id="94219"/>
    <lineage>
        <taxon>Eukaryota</taxon>
        <taxon>Viridiplantae</taxon>
        <taxon>Streptophyta</taxon>
        <taxon>Embryophyta</taxon>
        <taxon>Tracheophyta</taxon>
        <taxon>Spermatophyta</taxon>
        <taxon>Magnoliopsida</taxon>
        <taxon>Liliopsida</taxon>
        <taxon>Asparagales</taxon>
        <taxon>Orchidaceae</taxon>
        <taxon>Epidendroideae</taxon>
        <taxon>Malaxideae</taxon>
        <taxon>Dendrobiinae</taxon>
        <taxon>Dendrobium</taxon>
    </lineage>
</organism>
<comment type="caution">
    <text evidence="1">The sequence shown here is derived from an EMBL/GenBank/DDBJ whole genome shotgun (WGS) entry which is preliminary data.</text>
</comment>
<dbReference type="AlphaFoldDB" id="A0A8T3A8I7"/>
<gene>
    <name evidence="1" type="ORF">KFK09_026721</name>
</gene>
<evidence type="ECO:0000313" key="2">
    <source>
        <dbReference type="Proteomes" id="UP000829196"/>
    </source>
</evidence>
<dbReference type="EMBL" id="JAGYWB010000018">
    <property type="protein sequence ID" value="KAI0492448.1"/>
    <property type="molecule type" value="Genomic_DNA"/>
</dbReference>
<proteinExistence type="predicted"/>